<feature type="domain" description="F-box" evidence="1">
    <location>
        <begin position="1"/>
        <end position="45"/>
    </location>
</feature>
<reference evidence="2 3" key="1">
    <citation type="journal article" date="2016" name="Fungal Biol.">
        <title>The genome of Xylona heveae provides a window into fungal endophytism.</title>
        <authorList>
            <person name="Gazis R."/>
            <person name="Kuo A."/>
            <person name="Riley R."/>
            <person name="LaButti K."/>
            <person name="Lipzen A."/>
            <person name="Lin J."/>
            <person name="Amirebrahimi M."/>
            <person name="Hesse C.N."/>
            <person name="Spatafora J.W."/>
            <person name="Henrissat B."/>
            <person name="Hainaut M."/>
            <person name="Grigoriev I.V."/>
            <person name="Hibbett D.S."/>
        </authorList>
    </citation>
    <scope>NUCLEOTIDE SEQUENCE [LARGE SCALE GENOMIC DNA]</scope>
    <source>
        <strain evidence="2 3">TC161</strain>
    </source>
</reference>
<keyword evidence="3" id="KW-1185">Reference proteome</keyword>
<dbReference type="InterPro" id="IPR032675">
    <property type="entry name" value="LRR_dom_sf"/>
</dbReference>
<dbReference type="GeneID" id="28899837"/>
<dbReference type="Gene3D" id="3.80.10.10">
    <property type="entry name" value="Ribonuclease Inhibitor"/>
    <property type="match status" value="1"/>
</dbReference>
<evidence type="ECO:0000313" key="3">
    <source>
        <dbReference type="Proteomes" id="UP000076632"/>
    </source>
</evidence>
<dbReference type="SUPFAM" id="SSF81383">
    <property type="entry name" value="F-box domain"/>
    <property type="match status" value="1"/>
</dbReference>
<dbReference type="InterPro" id="IPR001810">
    <property type="entry name" value="F-box_dom"/>
</dbReference>
<dbReference type="AlphaFoldDB" id="A0A165IJ62"/>
<accession>A0A165IJ62</accession>
<evidence type="ECO:0000259" key="1">
    <source>
        <dbReference type="PROSITE" id="PS50181"/>
    </source>
</evidence>
<dbReference type="Pfam" id="PF00646">
    <property type="entry name" value="F-box"/>
    <property type="match status" value="1"/>
</dbReference>
<dbReference type="InParanoid" id="A0A165IJ62"/>
<dbReference type="OMA" id="MAYDLDV"/>
<gene>
    <name evidence="2" type="ORF">L228DRAFT_265464</name>
</gene>
<dbReference type="Proteomes" id="UP000076632">
    <property type="component" value="Unassembled WGS sequence"/>
</dbReference>
<dbReference type="InterPro" id="IPR036047">
    <property type="entry name" value="F-box-like_dom_sf"/>
</dbReference>
<evidence type="ECO:0000313" key="2">
    <source>
        <dbReference type="EMBL" id="KZF24969.1"/>
    </source>
</evidence>
<dbReference type="OrthoDB" id="5425556at2759"/>
<dbReference type="EMBL" id="KV407455">
    <property type="protein sequence ID" value="KZF24969.1"/>
    <property type="molecule type" value="Genomic_DNA"/>
</dbReference>
<organism evidence="2 3">
    <name type="scientific">Xylona heveae (strain CBS 132557 / TC161)</name>
    <dbReference type="NCBI Taxonomy" id="1328760"/>
    <lineage>
        <taxon>Eukaryota</taxon>
        <taxon>Fungi</taxon>
        <taxon>Dikarya</taxon>
        <taxon>Ascomycota</taxon>
        <taxon>Pezizomycotina</taxon>
        <taxon>Xylonomycetes</taxon>
        <taxon>Xylonales</taxon>
        <taxon>Xylonaceae</taxon>
        <taxon>Xylona</taxon>
    </lineage>
</organism>
<dbReference type="SUPFAM" id="SSF52047">
    <property type="entry name" value="RNI-like"/>
    <property type="match status" value="1"/>
</dbReference>
<protein>
    <recommendedName>
        <fullName evidence="1">F-box domain-containing protein</fullName>
    </recommendedName>
</protein>
<proteinExistence type="predicted"/>
<dbReference type="RefSeq" id="XP_018190524.1">
    <property type="nucleotide sequence ID" value="XM_018334700.1"/>
</dbReference>
<name>A0A165IJ62_XYLHT</name>
<dbReference type="PROSITE" id="PS50181">
    <property type="entry name" value="FBOX"/>
    <property type="match status" value="1"/>
</dbReference>
<sequence length="306" mass="35525">MARLDNLPLEITYEILSYLEIPSLLCFGETSKQNRAIHRTFFTTLHLGVFHSKINSRIAYILDQLPQQTSATDRHKLSVILRPSKTRTASSTILAQNKIACQAISPYTQTLRDLELTLWDLSSATVKILSQMTYLRRLSLKLDHSHVRHADLEKGFWDVAPPSRMWNHLAGKFAVLESLNLERCGITDYQLMRMIEPSRRFRHLQVQKCLGLGEEFFEYLAALEIGKKLETLMFTRSWKEEIDERIYPYITRLASLKTLSLYDCPNIDCDDLRSMNDTIWHIPDLIAPCRSYIPNARFIEVDPEYA</sequence>